<dbReference type="PROSITE" id="PS51257">
    <property type="entry name" value="PROKAR_LIPOPROTEIN"/>
    <property type="match status" value="1"/>
</dbReference>
<dbReference type="AlphaFoldDB" id="A0A7D5ZFT4"/>
<reference evidence="1 2" key="1">
    <citation type="journal article" date="2016" name="Int. J. Syst. Evol. Microbiol.">
        <title>Chitinibacter fontanus sp. nov., isolated from a spring.</title>
        <authorList>
            <person name="Sheu S.Y."/>
            <person name="Li Y.S."/>
            <person name="Young C.C."/>
            <person name="Chen W.M."/>
        </authorList>
    </citation>
    <scope>NUCLEOTIDE SEQUENCE [LARGE SCALE GENOMIC DNA]</scope>
    <source>
        <strain evidence="1 2">STM-7</strain>
    </source>
</reference>
<dbReference type="Proteomes" id="UP000510822">
    <property type="component" value="Chromosome"/>
</dbReference>
<proteinExistence type="predicted"/>
<keyword evidence="2" id="KW-1185">Reference proteome</keyword>
<dbReference type="EMBL" id="CP058952">
    <property type="protein sequence ID" value="QLI81089.1"/>
    <property type="molecule type" value="Genomic_DNA"/>
</dbReference>
<accession>A0A7D5ZFT4</accession>
<evidence type="ECO:0000313" key="2">
    <source>
        <dbReference type="Proteomes" id="UP000510822"/>
    </source>
</evidence>
<sequence length="267" mass="26871">MKKTIISLSVILAACGGGGGGNSASTLSAAAPTASPTAIPTSTPAPNISAAGLWKGVSDVNRTLTGLILPNGSFYVLYSRRNNANIIAGVVQGNGSISGNTFTSSNAKDFNLEGAGVLDAKITSTVVTKGSFNGSVSYPTSSYATSTYSSSYSTDFEVSPSLATVTGTYAGDVTTSAGTEGANVSISNSGVINGTGTTTGCTITGNITPRTDSNAYDVSLKFGASPCLFPNQTLTGISYFDASQKRLYAVAPNATRTDGVLFVGTKP</sequence>
<protein>
    <submittedName>
        <fullName evidence="1">Uncharacterized protein</fullName>
    </submittedName>
</protein>
<evidence type="ECO:0000313" key="1">
    <source>
        <dbReference type="EMBL" id="QLI81089.1"/>
    </source>
</evidence>
<organism evidence="1 2">
    <name type="scientific">Chitinibacter fontanus</name>
    <dbReference type="NCBI Taxonomy" id="1737446"/>
    <lineage>
        <taxon>Bacteria</taxon>
        <taxon>Pseudomonadati</taxon>
        <taxon>Pseudomonadota</taxon>
        <taxon>Betaproteobacteria</taxon>
        <taxon>Neisseriales</taxon>
        <taxon>Chitinibacteraceae</taxon>
        <taxon>Chitinibacter</taxon>
    </lineage>
</organism>
<name>A0A7D5ZFT4_9NEIS</name>
<gene>
    <name evidence="1" type="ORF">HZU75_05840</name>
</gene>
<dbReference type="RefSeq" id="WP_180308220.1">
    <property type="nucleotide sequence ID" value="NZ_CP058952.1"/>
</dbReference>
<dbReference type="KEGG" id="cfon:HZU75_05840"/>